<evidence type="ECO:0000256" key="3">
    <source>
        <dbReference type="ARBA" id="ARBA00022857"/>
    </source>
</evidence>
<dbReference type="Proteomes" id="UP000254792">
    <property type="component" value="Chromosome"/>
</dbReference>
<comment type="cofactor">
    <cofactor evidence="6">
        <name>a divalent metal cation</name>
        <dbReference type="ChEBI" id="CHEBI:60240"/>
    </cofactor>
</comment>
<evidence type="ECO:0000256" key="4">
    <source>
        <dbReference type="ARBA" id="ARBA00023027"/>
    </source>
</evidence>
<keyword evidence="8" id="KW-1185">Reference proteome</keyword>
<dbReference type="GO" id="GO:0051287">
    <property type="term" value="F:NAD binding"/>
    <property type="evidence" value="ECO:0007669"/>
    <property type="project" value="UniProtKB-ARBA"/>
</dbReference>
<dbReference type="InterPro" id="IPR002504">
    <property type="entry name" value="NADK"/>
</dbReference>
<sequence length="263" mass="29261">MKKYAIIQNNYTETQELVKKLETTHLKNGWIKDQVNPDFVFIIGGDGTFLRAVEEYNKSLDSINFVPFKSGGIGFYTNHNKMGDEKATISAIENGDFTINYFDVLNVEFGSEQFLALNELKLINDSRARDIKIIINNELLQNFKGSGLCITTANGSTGFSKSNGGSVVIADSGIIQISEISPINNNNYHSLQAPIILGPNHKVALQIENNSHNLFIDTKLKKLDANEIQISLLQNKVKVISTIKNGPTKIKLLRDIFIKDGLK</sequence>
<dbReference type="OrthoDB" id="9774737at2"/>
<evidence type="ECO:0000313" key="7">
    <source>
        <dbReference type="EMBL" id="AXK51495.1"/>
    </source>
</evidence>
<dbReference type="AlphaFoldDB" id="A0A345Z4G6"/>
<dbReference type="PANTHER" id="PTHR20275">
    <property type="entry name" value="NAD KINASE"/>
    <property type="match status" value="1"/>
</dbReference>
<keyword evidence="3 6" id="KW-0521">NADP</keyword>
<dbReference type="RefSeq" id="WP_115558389.1">
    <property type="nucleotide sequence ID" value="NZ_CP031376.1"/>
</dbReference>
<dbReference type="EMBL" id="CP031376">
    <property type="protein sequence ID" value="AXK51495.1"/>
    <property type="molecule type" value="Genomic_DNA"/>
</dbReference>
<dbReference type="GO" id="GO:0006741">
    <property type="term" value="P:NADP+ biosynthetic process"/>
    <property type="evidence" value="ECO:0007669"/>
    <property type="project" value="UniProtKB-UniRule"/>
</dbReference>
<comment type="caution">
    <text evidence="6">Lacks conserved residue(s) required for the propagation of feature annotation.</text>
</comment>
<keyword evidence="6" id="KW-0547">Nucleotide-binding</keyword>
<keyword evidence="6" id="KW-0963">Cytoplasm</keyword>
<evidence type="ECO:0000256" key="6">
    <source>
        <dbReference type="HAMAP-Rule" id="MF_00361"/>
    </source>
</evidence>
<feature type="binding site" evidence="6">
    <location>
        <position position="144"/>
    </location>
    <ligand>
        <name>NAD(+)</name>
        <dbReference type="ChEBI" id="CHEBI:57540"/>
    </ligand>
</feature>
<dbReference type="Gene3D" id="3.40.50.10330">
    <property type="entry name" value="Probable inorganic polyphosphate/atp-NAD kinase, domain 1"/>
    <property type="match status" value="1"/>
</dbReference>
<comment type="similarity">
    <text evidence="6">Belongs to the NAD kinase family.</text>
</comment>
<feature type="binding site" evidence="6">
    <location>
        <begin position="46"/>
        <end position="47"/>
    </location>
    <ligand>
        <name>NAD(+)</name>
        <dbReference type="ChEBI" id="CHEBI:57540"/>
    </ligand>
</feature>
<proteinExistence type="inferred from homology"/>
<evidence type="ECO:0000313" key="8">
    <source>
        <dbReference type="Proteomes" id="UP000254792"/>
    </source>
</evidence>
<feature type="binding site" evidence="6">
    <location>
        <begin position="118"/>
        <end position="119"/>
    </location>
    <ligand>
        <name>NAD(+)</name>
        <dbReference type="ChEBI" id="CHEBI:57540"/>
    </ligand>
</feature>
<feature type="binding site" evidence="6">
    <location>
        <position position="129"/>
    </location>
    <ligand>
        <name>NAD(+)</name>
        <dbReference type="ChEBI" id="CHEBI:57540"/>
    </ligand>
</feature>
<name>A0A345Z4G6_9MOLU</name>
<dbReference type="SUPFAM" id="SSF111331">
    <property type="entry name" value="NAD kinase/diacylglycerol kinase-like"/>
    <property type="match status" value="1"/>
</dbReference>
<dbReference type="GO" id="GO:0005737">
    <property type="term" value="C:cytoplasm"/>
    <property type="evidence" value="ECO:0007669"/>
    <property type="project" value="UniProtKB-SubCell"/>
</dbReference>
<comment type="subcellular location">
    <subcellularLocation>
        <location evidence="6">Cytoplasm</location>
    </subcellularLocation>
</comment>
<keyword evidence="2 6" id="KW-0418">Kinase</keyword>
<protein>
    <recommendedName>
        <fullName evidence="6">NAD kinase</fullName>
        <ecNumber evidence="6">2.7.1.23</ecNumber>
    </recommendedName>
    <alternativeName>
        <fullName evidence="6">ATP-dependent NAD kinase</fullName>
    </alternativeName>
</protein>
<keyword evidence="1 6" id="KW-0808">Transferase</keyword>
<evidence type="ECO:0000256" key="5">
    <source>
        <dbReference type="ARBA" id="ARBA00047925"/>
    </source>
</evidence>
<dbReference type="EC" id="2.7.1.23" evidence="6"/>
<dbReference type="InterPro" id="IPR017438">
    <property type="entry name" value="ATP-NAD_kinase_N"/>
</dbReference>
<dbReference type="GO" id="GO:0019674">
    <property type="term" value="P:NAD+ metabolic process"/>
    <property type="evidence" value="ECO:0007669"/>
    <property type="project" value="InterPro"/>
</dbReference>
<dbReference type="KEGG" id="salx:SALLE_v1c08250"/>
<keyword evidence="4 6" id="KW-0520">NAD</keyword>
<dbReference type="PANTHER" id="PTHR20275:SF0">
    <property type="entry name" value="NAD KINASE"/>
    <property type="match status" value="1"/>
</dbReference>
<evidence type="ECO:0000256" key="1">
    <source>
        <dbReference type="ARBA" id="ARBA00022679"/>
    </source>
</evidence>
<dbReference type="GO" id="GO:0005524">
    <property type="term" value="F:ATP binding"/>
    <property type="evidence" value="ECO:0007669"/>
    <property type="project" value="UniProtKB-KW"/>
</dbReference>
<organism evidence="7 8">
    <name type="scientific">Spiroplasma alleghenense</name>
    <dbReference type="NCBI Taxonomy" id="216931"/>
    <lineage>
        <taxon>Bacteria</taxon>
        <taxon>Bacillati</taxon>
        <taxon>Mycoplasmatota</taxon>
        <taxon>Mollicutes</taxon>
        <taxon>Entomoplasmatales</taxon>
        <taxon>Spiroplasmataceae</taxon>
        <taxon>Spiroplasma</taxon>
    </lineage>
</organism>
<feature type="active site" description="Proton acceptor" evidence="6">
    <location>
        <position position="46"/>
    </location>
</feature>
<evidence type="ECO:0000256" key="2">
    <source>
        <dbReference type="ARBA" id="ARBA00022777"/>
    </source>
</evidence>
<dbReference type="Pfam" id="PF20143">
    <property type="entry name" value="NAD_kinase_C"/>
    <property type="match status" value="1"/>
</dbReference>
<feature type="binding site" evidence="6">
    <location>
        <position position="51"/>
    </location>
    <ligand>
        <name>NAD(+)</name>
        <dbReference type="ChEBI" id="CHEBI:57540"/>
    </ligand>
</feature>
<gene>
    <name evidence="7" type="primary">ppnK</name>
    <name evidence="6" type="synonym">nadK</name>
    <name evidence="7" type="ORF">SALLE_v1c08250</name>
</gene>
<comment type="catalytic activity">
    <reaction evidence="5 6">
        <text>NAD(+) + ATP = ADP + NADP(+) + H(+)</text>
        <dbReference type="Rhea" id="RHEA:18629"/>
        <dbReference type="ChEBI" id="CHEBI:15378"/>
        <dbReference type="ChEBI" id="CHEBI:30616"/>
        <dbReference type="ChEBI" id="CHEBI:57540"/>
        <dbReference type="ChEBI" id="CHEBI:58349"/>
        <dbReference type="ChEBI" id="CHEBI:456216"/>
        <dbReference type="EC" id="2.7.1.23"/>
    </reaction>
</comment>
<dbReference type="HAMAP" id="MF_00361">
    <property type="entry name" value="NAD_kinase"/>
    <property type="match status" value="1"/>
</dbReference>
<comment type="function">
    <text evidence="6">Involved in the regulation of the intracellular balance of NAD and NADP, and is a key enzyme in the biosynthesis of NADP. Catalyzes specifically the phosphorylation on 2'-hydroxyl of the adenosine moiety of NAD to yield NADP.</text>
</comment>
<dbReference type="InterPro" id="IPR016064">
    <property type="entry name" value="NAD/diacylglycerol_kinase_sf"/>
</dbReference>
<reference evidence="7 8" key="1">
    <citation type="submission" date="2018-07" db="EMBL/GenBank/DDBJ databases">
        <title>Complete genome sequence of Spiroplasma alleghenense PLHS-1 (ATCC 51752).</title>
        <authorList>
            <person name="Chou L."/>
            <person name="Lee T.-Y."/>
            <person name="Tsai Y.-M."/>
            <person name="Kuo C.-H."/>
        </authorList>
    </citation>
    <scope>NUCLEOTIDE SEQUENCE [LARGE SCALE GENOMIC DNA]</scope>
    <source>
        <strain evidence="7 8">PLHS-1</strain>
    </source>
</reference>
<dbReference type="GO" id="GO:0003951">
    <property type="term" value="F:NAD+ kinase activity"/>
    <property type="evidence" value="ECO:0007669"/>
    <property type="project" value="UniProtKB-UniRule"/>
</dbReference>
<dbReference type="GO" id="GO:0046872">
    <property type="term" value="F:metal ion binding"/>
    <property type="evidence" value="ECO:0007669"/>
    <property type="project" value="UniProtKB-UniRule"/>
</dbReference>
<accession>A0A345Z4G6</accession>
<dbReference type="InterPro" id="IPR017437">
    <property type="entry name" value="ATP-NAD_kinase_PpnK-typ_C"/>
</dbReference>
<dbReference type="Gene3D" id="2.60.200.30">
    <property type="entry name" value="Probable inorganic polyphosphate/atp-NAD kinase, domain 2"/>
    <property type="match status" value="1"/>
</dbReference>
<keyword evidence="6" id="KW-0067">ATP-binding</keyword>